<dbReference type="PANTHER" id="PTHR24216:SF65">
    <property type="entry name" value="PAXILLIN-LIKE PROTEIN 1"/>
    <property type="match status" value="1"/>
</dbReference>
<dbReference type="AlphaFoldDB" id="A0AB34IZP7"/>
<feature type="compositionally biased region" description="Pro residues" evidence="1">
    <location>
        <begin position="367"/>
        <end position="380"/>
    </location>
</feature>
<feature type="region of interest" description="Disordered" evidence="1">
    <location>
        <begin position="49"/>
        <end position="172"/>
    </location>
</feature>
<dbReference type="PANTHER" id="PTHR24216">
    <property type="entry name" value="PAXILLIN-RELATED"/>
    <property type="match status" value="1"/>
</dbReference>
<dbReference type="InterPro" id="IPR023753">
    <property type="entry name" value="FAD/NAD-binding_dom"/>
</dbReference>
<feature type="compositionally biased region" description="Basic and acidic residues" evidence="1">
    <location>
        <begin position="265"/>
        <end position="278"/>
    </location>
</feature>
<feature type="compositionally biased region" description="Pro residues" evidence="1">
    <location>
        <begin position="642"/>
        <end position="652"/>
    </location>
</feature>
<evidence type="ECO:0000259" key="3">
    <source>
        <dbReference type="Pfam" id="PF25413"/>
    </source>
</evidence>
<evidence type="ECO:0000256" key="1">
    <source>
        <dbReference type="SAM" id="MobiDB-lite"/>
    </source>
</evidence>
<name>A0AB34IZP7_PRYPA</name>
<evidence type="ECO:0008006" key="6">
    <source>
        <dbReference type="Google" id="ProtNLM"/>
    </source>
</evidence>
<feature type="compositionally biased region" description="Basic and acidic residues" evidence="1">
    <location>
        <begin position="515"/>
        <end position="524"/>
    </location>
</feature>
<feature type="compositionally biased region" description="Pro residues" evidence="1">
    <location>
        <begin position="296"/>
        <end position="319"/>
    </location>
</feature>
<organism evidence="4 5">
    <name type="scientific">Prymnesium parvum</name>
    <name type="common">Toxic golden alga</name>
    <dbReference type="NCBI Taxonomy" id="97485"/>
    <lineage>
        <taxon>Eukaryota</taxon>
        <taxon>Haptista</taxon>
        <taxon>Haptophyta</taxon>
        <taxon>Prymnesiophyceae</taxon>
        <taxon>Prymnesiales</taxon>
        <taxon>Prymnesiaceae</taxon>
        <taxon>Prymnesium</taxon>
    </lineage>
</organism>
<feature type="compositionally biased region" description="Low complexity" evidence="1">
    <location>
        <begin position="609"/>
        <end position="620"/>
    </location>
</feature>
<gene>
    <name evidence="4" type="ORF">AB1Y20_004652</name>
</gene>
<feature type="compositionally biased region" description="Low complexity" evidence="1">
    <location>
        <begin position="101"/>
        <end position="114"/>
    </location>
</feature>
<comment type="caution">
    <text evidence="4">The sequence shown here is derived from an EMBL/GenBank/DDBJ whole genome shotgun (WGS) entry which is preliminary data.</text>
</comment>
<protein>
    <recommendedName>
        <fullName evidence="6">FAD-binding domain-containing protein</fullName>
    </recommendedName>
</protein>
<dbReference type="GO" id="GO:0016491">
    <property type="term" value="F:oxidoreductase activity"/>
    <property type="evidence" value="ECO:0007669"/>
    <property type="project" value="InterPro"/>
</dbReference>
<feature type="compositionally biased region" description="Low complexity" evidence="1">
    <location>
        <begin position="57"/>
        <end position="68"/>
    </location>
</feature>
<feature type="domain" description="FAD/NAD(P)-binding" evidence="2">
    <location>
        <begin position="844"/>
        <end position="902"/>
    </location>
</feature>
<accession>A0AB34IZP7</accession>
<dbReference type="InterPro" id="IPR057494">
    <property type="entry name" value="Rossman_Mical"/>
</dbReference>
<feature type="compositionally biased region" description="Low complexity" evidence="1">
    <location>
        <begin position="583"/>
        <end position="597"/>
    </location>
</feature>
<evidence type="ECO:0000313" key="4">
    <source>
        <dbReference type="EMBL" id="KAL1508553.1"/>
    </source>
</evidence>
<evidence type="ECO:0000259" key="2">
    <source>
        <dbReference type="Pfam" id="PF07992"/>
    </source>
</evidence>
<dbReference type="InterPro" id="IPR036188">
    <property type="entry name" value="FAD/NAD-bd_sf"/>
</dbReference>
<evidence type="ECO:0000313" key="5">
    <source>
        <dbReference type="Proteomes" id="UP001515480"/>
    </source>
</evidence>
<dbReference type="Gene3D" id="3.50.50.60">
    <property type="entry name" value="FAD/NAD(P)-binding domain"/>
    <property type="match status" value="1"/>
</dbReference>
<proteinExistence type="predicted"/>
<feature type="region of interest" description="Disordered" evidence="1">
    <location>
        <begin position="500"/>
        <end position="756"/>
    </location>
</feature>
<feature type="compositionally biased region" description="Pro residues" evidence="1">
    <location>
        <begin position="598"/>
        <end position="608"/>
    </location>
</feature>
<feature type="compositionally biased region" description="Pro residues" evidence="1">
    <location>
        <begin position="555"/>
        <end position="565"/>
    </location>
</feature>
<feature type="compositionally biased region" description="Low complexity" evidence="1">
    <location>
        <begin position="627"/>
        <end position="641"/>
    </location>
</feature>
<dbReference type="SUPFAM" id="SSF51905">
    <property type="entry name" value="FAD/NAD(P)-binding domain"/>
    <property type="match status" value="1"/>
</dbReference>
<dbReference type="EMBL" id="JBGBPQ010000016">
    <property type="protein sequence ID" value="KAL1508553.1"/>
    <property type="molecule type" value="Genomic_DNA"/>
</dbReference>
<feature type="compositionally biased region" description="Low complexity" evidence="1">
    <location>
        <begin position="356"/>
        <end position="366"/>
    </location>
</feature>
<feature type="compositionally biased region" description="Low complexity" evidence="1">
    <location>
        <begin position="566"/>
        <end position="576"/>
    </location>
</feature>
<dbReference type="Proteomes" id="UP001515480">
    <property type="component" value="Unassembled WGS sequence"/>
</dbReference>
<sequence>MASLSYAALKSALLASPNPHVADAARAAPNKDVLLSIADKYQLDLSSLASSPKGVASTSSRTTNTPSSIASPRATTSRSPSHPPSNRYTAPPPPPPRRPTPHGGAVAGSSYAAAPLSTAPVERYGPGTTNGIPPPPPATTGTIDAYGPGTANGVPPPPPPATLSHSGPSKASLTSAALGTTASLAKKIGRATAVAAGKSADVTNRAARRLEITAEIKVLQYRVVRTKESFGIKLYEAMLANNFIEEQALCIATQARVNGLEDEIEARSQRREDLRKPAEVPPPPPQPSVPSSVHTPLPPPPPRQPQQPQQPPPPPPRRPQPSFRVHTRLPPPPPQPPLSSSVHTPRPSAPAPAPPHLIASPRGEPVGAPPPPPPPRPSPPAHAAAAVGPAPIPSRGGVGSSSCNTVWVRAAEGGSWGTAGAHVESMGADAMDVMPRRASGAVQWEPAPSGAPVVSPVSGAGAASEALPVEVVRPSGGGVVQFGVAEAARLLRLGHRRIEHSAHGGTAASSPEKLPTPDERRTCEARPPVENSPKEPRVRGPSSAVEASKTASPTRPSPTVPPPPAASTAASVEAPSNATRVRGSSGAGEASKAASPTRPSPTVSPPPVASTAAASVEAPPRATRVRGSSGAGEASKAASPTRPSPTVSPPPVASTAAASVEAPPRATRVRGSSGAGGISQAASIKRQSPTVPPPPAARAAASHGQHKGATPLAGGVKRSLASHAPSAASVTASQPSARRVSTGERTAAAPTPADGDEAVSLHSSFALSSDALEIVRCFDGALAACGIDGRNSVAVLPSLASCVGRRLPRRMQQLLISLRARQMHAQYYTGSVEEETLHCLGWGVVVVGGGPIGLRTSVELALLGCSVAVVEARSSFTRLNVLHLWDWVEADLVELGIKSLDPSAFTAADFKHVSTSQLQHSLLKVALLLGVRFRFQTPLTDLEGLKDLQLVPTIDMLVDATGARCQLFESLGFTQLTVLKSAQALGLVCHLRNGRTRAETQLPESNWSQQFNQERFARLAAAGVNLQNIVYYRSSGAFSSEATHYFVMTAQADSLLQMGALRTALPAADLCRRENVNLEVLGVYARLAIAEFVPQLASLEFVPNQLQIFDFSERKQSNAAARMLDPATLGAAAGAAGAVVTRVGDALQEPFWPEGLGINRGFLHALDCADLARNFAELRRLAPVPDAAATSALVQRRESLFACVKQIGGHNRMTELKPHLTKKRELAYRIDPTTRYVRLHALTELSSPVSSPRGGAIVSSDI</sequence>
<keyword evidence="5" id="KW-1185">Reference proteome</keyword>
<feature type="compositionally biased region" description="Low complexity" evidence="1">
    <location>
        <begin position="653"/>
        <end position="664"/>
    </location>
</feature>
<feature type="region of interest" description="Disordered" evidence="1">
    <location>
        <begin position="265"/>
        <end position="401"/>
    </location>
</feature>
<reference evidence="4 5" key="1">
    <citation type="journal article" date="2024" name="Science">
        <title>Giant polyketide synthase enzymes in the biosynthesis of giant marine polyether toxins.</title>
        <authorList>
            <person name="Fallon T.R."/>
            <person name="Shende V.V."/>
            <person name="Wierzbicki I.H."/>
            <person name="Pendleton A.L."/>
            <person name="Watervoot N.F."/>
            <person name="Auber R.P."/>
            <person name="Gonzalez D.J."/>
            <person name="Wisecaver J.H."/>
            <person name="Moore B.S."/>
        </authorList>
    </citation>
    <scope>NUCLEOTIDE SEQUENCE [LARGE SCALE GENOMIC DNA]</scope>
    <source>
        <strain evidence="4 5">12B1</strain>
    </source>
</reference>
<dbReference type="Pfam" id="PF25413">
    <property type="entry name" value="Rossman_Mical"/>
    <property type="match status" value="1"/>
</dbReference>
<dbReference type="Pfam" id="PF07992">
    <property type="entry name" value="Pyr_redox_2"/>
    <property type="match status" value="1"/>
</dbReference>
<feature type="compositionally biased region" description="Polar residues" evidence="1">
    <location>
        <begin position="69"/>
        <end position="80"/>
    </location>
</feature>
<feature type="compositionally biased region" description="Pro residues" evidence="1">
    <location>
        <begin position="279"/>
        <end position="288"/>
    </location>
</feature>
<feature type="domain" description="[F-actin]-monooxygenase MICAL1-3-like Rossman" evidence="3">
    <location>
        <begin position="984"/>
        <end position="1106"/>
    </location>
</feature>